<keyword evidence="5" id="KW-0970">Cilium biogenesis/degradation</keyword>
<evidence type="ECO:0000256" key="11">
    <source>
        <dbReference type="ARBA" id="ARBA00023273"/>
    </source>
</evidence>
<evidence type="ECO:0000256" key="15">
    <source>
        <dbReference type="ARBA" id="ARBA00079903"/>
    </source>
</evidence>
<dbReference type="OrthoDB" id="276029at2759"/>
<gene>
    <name evidence="18" type="ORF">PTSG_07233</name>
</gene>
<dbReference type="eggNOG" id="ENOG502QSBR">
    <property type="taxonomic scope" value="Eukaryota"/>
</dbReference>
<evidence type="ECO:0000256" key="9">
    <source>
        <dbReference type="ARBA" id="ARBA00023069"/>
    </source>
</evidence>
<dbReference type="InterPro" id="IPR029600">
    <property type="entry name" value="IFT81"/>
</dbReference>
<comment type="similarity">
    <text evidence="12">Belongs to the IFT81 family.</text>
</comment>
<evidence type="ECO:0000259" key="17">
    <source>
        <dbReference type="Pfam" id="PF18383"/>
    </source>
</evidence>
<evidence type="ECO:0000256" key="14">
    <source>
        <dbReference type="ARBA" id="ARBA00073058"/>
    </source>
</evidence>
<dbReference type="InterPro" id="IPR043016">
    <property type="entry name" value="IFT81_N_sf"/>
</dbReference>
<keyword evidence="2" id="KW-0963">Cytoplasm</keyword>
<dbReference type="GeneID" id="16073224"/>
<feature type="domain" description="IFT81 calponin homology" evidence="17">
    <location>
        <begin position="5"/>
        <end position="123"/>
    </location>
</feature>
<proteinExistence type="inferred from homology"/>
<dbReference type="Gene3D" id="1.10.418.70">
    <property type="entry name" value="Intraflagellar transport protein 81, N-terminal domain"/>
    <property type="match status" value="1"/>
</dbReference>
<accession>F2UEF9</accession>
<evidence type="ECO:0000256" key="10">
    <source>
        <dbReference type="ARBA" id="ARBA00023212"/>
    </source>
</evidence>
<dbReference type="GO" id="GO:0036064">
    <property type="term" value="C:ciliary basal body"/>
    <property type="evidence" value="ECO:0007669"/>
    <property type="project" value="TreeGrafter"/>
</dbReference>
<dbReference type="RefSeq" id="XP_004992653.1">
    <property type="nucleotide sequence ID" value="XM_004992596.1"/>
</dbReference>
<comment type="subcellular location">
    <subcellularLocation>
        <location evidence="1">Cytoplasm</location>
        <location evidence="1">Cytoskeleton</location>
        <location evidence="1">Cilium basal body</location>
    </subcellularLocation>
</comment>
<evidence type="ECO:0000256" key="3">
    <source>
        <dbReference type="ARBA" id="ARBA00022553"/>
    </source>
</evidence>
<evidence type="ECO:0000256" key="1">
    <source>
        <dbReference type="ARBA" id="ARBA00004120"/>
    </source>
</evidence>
<dbReference type="GO" id="GO:0042073">
    <property type="term" value="P:intraciliary transport"/>
    <property type="evidence" value="ECO:0007669"/>
    <property type="project" value="InterPro"/>
</dbReference>
<feature type="coiled-coil region" evidence="16">
    <location>
        <begin position="454"/>
        <end position="506"/>
    </location>
</feature>
<dbReference type="InterPro" id="IPR041146">
    <property type="entry name" value="IFT81_CH"/>
</dbReference>
<dbReference type="InParanoid" id="F2UEF9"/>
<comment type="function">
    <text evidence="13">Component of the intraflagellar transport (IFT) complex B: together with IFT74, forms a tubulin-binding module that specifically mediates transport of tubulin within the cilium. Binds tubulin via its CH (calponin-homology)-like region. Required for ciliogenesis. Required for proper regulation of SHH signaling. Plays an important role during spermatogenesis by modulating the assembly and elongation of the sperm flagella.</text>
</comment>
<dbReference type="GO" id="GO:0007283">
    <property type="term" value="P:spermatogenesis"/>
    <property type="evidence" value="ECO:0007669"/>
    <property type="project" value="UniProtKB-KW"/>
</dbReference>
<feature type="coiled-coil region" evidence="16">
    <location>
        <begin position="165"/>
        <end position="250"/>
    </location>
</feature>
<dbReference type="EMBL" id="GL832970">
    <property type="protein sequence ID" value="EGD75009.1"/>
    <property type="molecule type" value="Genomic_DNA"/>
</dbReference>
<keyword evidence="7" id="KW-0007">Acetylation</keyword>
<keyword evidence="6" id="KW-0744">Spermatogenesis</keyword>
<evidence type="ECO:0000256" key="12">
    <source>
        <dbReference type="ARBA" id="ARBA00043983"/>
    </source>
</evidence>
<sequence length="618" mass="71061">MSDIVRGIVEKLNAPPFNKNFTLIGFDAMSPEQLIETLNSIFVAIAPDHDVDTRQELPDDRVVRMMSLLRVLKYKPSVSKSDMAAGLIDAKPEVIHPIMHWALSKLPELKKRAYLANFLMTIEVPDEMMQNDEVAETREQYLALIDTFKEVHKEVENMRSSGFSVSEVKNDIKHMEKEKDQLEKRVARMQQKYENVAEYNSMLDAARALRREVEREGELERLRQDQTEQLSHAEDKYQRTMQLLREVRANAVSGGADAVIKRTEDEVKMKRYLAHEKLPAAIEEKEKACKEARRILDEPAMTQDDLNSLHTQLAKLEKEYDEKRKLQESRGPRMLKADEFKRYVAKLRTKSTTYKQKKNKLTALQSEHLVLDRTIEILTQQEHHARAQLSALEAERGVSGVTAAQTELEDVSANKGELDARKGETLDDISRMVDELNEKISAKRTSLAPLIKQLRSLRAEEKTVKEKYDEKKAEYDASSAQLESSKSKLETEVKALREEVSVEESRYHYLHNMIAHISKQLEVAQREMRLYLGQEEGSSLRDVMTKKIQEQDRIGKQLRAQQTEVKESFDANIRQLDMWKDLELLMKCKTECVGVATGAAADDNDAVALEEQDRLVFS</sequence>
<dbReference type="GO" id="GO:0060271">
    <property type="term" value="P:cilium assembly"/>
    <property type="evidence" value="ECO:0007669"/>
    <property type="project" value="InterPro"/>
</dbReference>
<keyword evidence="19" id="KW-1185">Reference proteome</keyword>
<evidence type="ECO:0000313" key="18">
    <source>
        <dbReference type="EMBL" id="EGD75009.1"/>
    </source>
</evidence>
<keyword evidence="10" id="KW-0206">Cytoskeleton</keyword>
<dbReference type="AlphaFoldDB" id="F2UEF9"/>
<evidence type="ECO:0000256" key="5">
    <source>
        <dbReference type="ARBA" id="ARBA00022794"/>
    </source>
</evidence>
<evidence type="ECO:0000256" key="7">
    <source>
        <dbReference type="ARBA" id="ARBA00022990"/>
    </source>
</evidence>
<protein>
    <recommendedName>
        <fullName evidence="14">Intraflagellar transport protein 81 homolog</fullName>
    </recommendedName>
    <alternativeName>
        <fullName evidence="15">Carnitine deficiency-associated protein expressed in ventricle 1</fullName>
    </alternativeName>
</protein>
<organism evidence="19">
    <name type="scientific">Salpingoeca rosetta (strain ATCC 50818 / BSB-021)</name>
    <dbReference type="NCBI Taxonomy" id="946362"/>
    <lineage>
        <taxon>Eukaryota</taxon>
        <taxon>Choanoflagellata</taxon>
        <taxon>Craspedida</taxon>
        <taxon>Salpingoecidae</taxon>
        <taxon>Salpingoeca</taxon>
    </lineage>
</organism>
<dbReference type="GO" id="GO:0030992">
    <property type="term" value="C:intraciliary transport particle B"/>
    <property type="evidence" value="ECO:0007669"/>
    <property type="project" value="InterPro"/>
</dbReference>
<dbReference type="PANTHER" id="PTHR15614">
    <property type="entry name" value="INTRAFLAGELLAR TRANSPORT PROTEIN 81 HOMOLOG"/>
    <property type="match status" value="1"/>
</dbReference>
<keyword evidence="3" id="KW-0597">Phosphoprotein</keyword>
<evidence type="ECO:0000256" key="16">
    <source>
        <dbReference type="SAM" id="Coils"/>
    </source>
</evidence>
<dbReference type="KEGG" id="sre:PTSG_07233"/>
<keyword evidence="9" id="KW-0969">Cilium</keyword>
<dbReference type="Pfam" id="PF18383">
    <property type="entry name" value="IFT81_CH"/>
    <property type="match status" value="1"/>
</dbReference>
<evidence type="ECO:0000313" key="19">
    <source>
        <dbReference type="Proteomes" id="UP000007799"/>
    </source>
</evidence>
<keyword evidence="8 16" id="KW-0175">Coiled coil</keyword>
<keyword evidence="11" id="KW-0966">Cell projection</keyword>
<dbReference type="GO" id="GO:0030154">
    <property type="term" value="P:cell differentiation"/>
    <property type="evidence" value="ECO:0007669"/>
    <property type="project" value="UniProtKB-KW"/>
</dbReference>
<evidence type="ECO:0000256" key="2">
    <source>
        <dbReference type="ARBA" id="ARBA00022490"/>
    </source>
</evidence>
<dbReference type="Gene3D" id="1.10.287.1490">
    <property type="match status" value="1"/>
</dbReference>
<evidence type="ECO:0000256" key="4">
    <source>
        <dbReference type="ARBA" id="ARBA00022782"/>
    </source>
</evidence>
<dbReference type="GO" id="GO:0015631">
    <property type="term" value="F:tubulin binding"/>
    <property type="evidence" value="ECO:0007669"/>
    <property type="project" value="InterPro"/>
</dbReference>
<evidence type="ECO:0000256" key="6">
    <source>
        <dbReference type="ARBA" id="ARBA00022871"/>
    </source>
</evidence>
<dbReference type="FunCoup" id="F2UEF9">
    <property type="interactions" value="335"/>
</dbReference>
<reference evidence="18" key="1">
    <citation type="submission" date="2009-08" db="EMBL/GenBank/DDBJ databases">
        <title>Annotation of Salpingoeca rosetta.</title>
        <authorList>
            <consortium name="The Broad Institute Genome Sequencing Platform"/>
            <person name="Russ C."/>
            <person name="Cuomo C."/>
            <person name="Burger G."/>
            <person name="Gray M.W."/>
            <person name="Holland P.W.H."/>
            <person name="King N."/>
            <person name="Lang F.B.F."/>
            <person name="Roger A.J."/>
            <person name="Ruiz-Trillo I."/>
            <person name="Young S.K."/>
            <person name="Zeng Q."/>
            <person name="Gargeya S."/>
            <person name="Alvarado L."/>
            <person name="Berlin A."/>
            <person name="Chapman S.B."/>
            <person name="Chen Z."/>
            <person name="Freedman E."/>
            <person name="Gellesch M."/>
            <person name="Goldberg J."/>
            <person name="Griggs A."/>
            <person name="Gujja S."/>
            <person name="Heilman E."/>
            <person name="Heiman D."/>
            <person name="Howarth C."/>
            <person name="Mehta T."/>
            <person name="Neiman D."/>
            <person name="Pearson M."/>
            <person name="Roberts A."/>
            <person name="Saif S."/>
            <person name="Shea T."/>
            <person name="Shenoy N."/>
            <person name="Sisk P."/>
            <person name="Stolte C."/>
            <person name="Sykes S."/>
            <person name="White J."/>
            <person name="Yandava C."/>
            <person name="Haas B."/>
            <person name="Nusbaum C."/>
            <person name="Birren B."/>
        </authorList>
    </citation>
    <scope>NUCLEOTIDE SEQUENCE [LARGE SCALE GENOMIC DNA]</scope>
    <source>
        <strain evidence="18">ATCC 50818</strain>
    </source>
</reference>
<dbReference type="PANTHER" id="PTHR15614:SF2">
    <property type="entry name" value="INTRAFLAGELLAR TRANSPORT PROTEIN 81 HOMOLOG"/>
    <property type="match status" value="1"/>
</dbReference>
<dbReference type="FunFam" id="1.10.418.70:FF:000001">
    <property type="entry name" value="Intraflagellar transport protein 81 homolog"/>
    <property type="match status" value="1"/>
</dbReference>
<evidence type="ECO:0000256" key="8">
    <source>
        <dbReference type="ARBA" id="ARBA00023054"/>
    </source>
</evidence>
<name>F2UEF9_SALR5</name>
<dbReference type="OMA" id="WILTHME"/>
<dbReference type="Proteomes" id="UP000007799">
    <property type="component" value="Unassembled WGS sequence"/>
</dbReference>
<keyword evidence="4" id="KW-0221">Differentiation</keyword>
<evidence type="ECO:0000256" key="13">
    <source>
        <dbReference type="ARBA" id="ARBA00055755"/>
    </source>
</evidence>
<dbReference type="STRING" id="946362.F2UEF9"/>